<dbReference type="PROSITE" id="PS01247">
    <property type="entry name" value="IUNH"/>
    <property type="match status" value="1"/>
</dbReference>
<dbReference type="Pfam" id="PF01156">
    <property type="entry name" value="IU_nuc_hydro"/>
    <property type="match status" value="1"/>
</dbReference>
<evidence type="ECO:0000256" key="1">
    <source>
        <dbReference type="ARBA" id="ARBA00022801"/>
    </source>
</evidence>
<dbReference type="GO" id="GO:0045437">
    <property type="term" value="F:uridine nucleosidase activity"/>
    <property type="evidence" value="ECO:0007669"/>
    <property type="project" value="UniProtKB-ARBA"/>
</dbReference>
<dbReference type="GO" id="GO:0005829">
    <property type="term" value="C:cytosol"/>
    <property type="evidence" value="ECO:0007669"/>
    <property type="project" value="TreeGrafter"/>
</dbReference>
<comment type="caution">
    <text evidence="4">The sequence shown here is derived from an EMBL/GenBank/DDBJ whole genome shotgun (WGS) entry which is preliminary data.</text>
</comment>
<dbReference type="PANTHER" id="PTHR12304">
    <property type="entry name" value="INOSINE-URIDINE PREFERRING NUCLEOSIDE HYDROLASE"/>
    <property type="match status" value="1"/>
</dbReference>
<keyword evidence="5" id="KW-1185">Reference proteome</keyword>
<reference evidence="4 5" key="1">
    <citation type="submission" date="2018-10" db="EMBL/GenBank/DDBJ databases">
        <title>Anaerotruncus faecis sp. nov., isolated from human feces.</title>
        <authorList>
            <person name="Wang Y.-J."/>
        </authorList>
    </citation>
    <scope>NUCLEOTIDE SEQUENCE [LARGE SCALE GENOMIC DNA]</scope>
    <source>
        <strain evidence="4 5">22A2-44</strain>
    </source>
</reference>
<evidence type="ECO:0000313" key="4">
    <source>
        <dbReference type="EMBL" id="RLL14700.1"/>
    </source>
</evidence>
<evidence type="ECO:0000259" key="3">
    <source>
        <dbReference type="Pfam" id="PF01156"/>
    </source>
</evidence>
<dbReference type="GO" id="GO:0006152">
    <property type="term" value="P:purine nucleoside catabolic process"/>
    <property type="evidence" value="ECO:0007669"/>
    <property type="project" value="TreeGrafter"/>
</dbReference>
<dbReference type="Gene3D" id="3.90.245.10">
    <property type="entry name" value="Ribonucleoside hydrolase-like"/>
    <property type="match status" value="1"/>
</dbReference>
<dbReference type="EMBL" id="RCHT01000001">
    <property type="protein sequence ID" value="RLL14700.1"/>
    <property type="molecule type" value="Genomic_DNA"/>
</dbReference>
<protein>
    <submittedName>
        <fullName evidence="4">Nucleoside hydrolase</fullName>
    </submittedName>
</protein>
<dbReference type="CDD" id="cd02651">
    <property type="entry name" value="nuc_hydro_IU_UC_XIUA"/>
    <property type="match status" value="1"/>
</dbReference>
<proteinExistence type="predicted"/>
<dbReference type="InterPro" id="IPR001910">
    <property type="entry name" value="Inosine/uridine_hydrolase_dom"/>
</dbReference>
<keyword evidence="1 4" id="KW-0378">Hydrolase</keyword>
<gene>
    <name evidence="4" type="ORF">D4A47_01590</name>
</gene>
<accession>A0A498CSX9</accession>
<dbReference type="InterPro" id="IPR036452">
    <property type="entry name" value="Ribo_hydro-like"/>
</dbReference>
<evidence type="ECO:0000256" key="2">
    <source>
        <dbReference type="ARBA" id="ARBA00023295"/>
    </source>
</evidence>
<dbReference type="SUPFAM" id="SSF53590">
    <property type="entry name" value="Nucleoside hydrolase"/>
    <property type="match status" value="1"/>
</dbReference>
<name>A0A498CSX9_9FIRM</name>
<evidence type="ECO:0000313" key="5">
    <source>
        <dbReference type="Proteomes" id="UP000276301"/>
    </source>
</evidence>
<organism evidence="4 5">
    <name type="scientific">Anaerotruncus massiliensis</name>
    <name type="common">ex Liu et al. 2021</name>
    <dbReference type="NCBI Taxonomy" id="2321404"/>
    <lineage>
        <taxon>Bacteria</taxon>
        <taxon>Bacillati</taxon>
        <taxon>Bacillota</taxon>
        <taxon>Clostridia</taxon>
        <taxon>Eubacteriales</taxon>
        <taxon>Oscillospiraceae</taxon>
        <taxon>Anaerotruncus</taxon>
    </lineage>
</organism>
<dbReference type="RefSeq" id="WP_121585794.1">
    <property type="nucleotide sequence ID" value="NZ_DBFSDP010000027.1"/>
</dbReference>
<keyword evidence="2" id="KW-0326">Glycosidase</keyword>
<dbReference type="GO" id="GO:0008477">
    <property type="term" value="F:purine nucleosidase activity"/>
    <property type="evidence" value="ECO:0007669"/>
    <property type="project" value="TreeGrafter"/>
</dbReference>
<dbReference type="PANTHER" id="PTHR12304:SF4">
    <property type="entry name" value="URIDINE NUCLEOSIDASE"/>
    <property type="match status" value="1"/>
</dbReference>
<dbReference type="AlphaFoldDB" id="A0A498CSX9"/>
<dbReference type="Proteomes" id="UP000276301">
    <property type="component" value="Unassembled WGS sequence"/>
</dbReference>
<dbReference type="InterPro" id="IPR023186">
    <property type="entry name" value="IUNH"/>
</dbReference>
<sequence length="308" mass="33309">MNRRPIIIDCDPGVDDAIAILLALRAPEFDLRALTPVAGNVPLDRTAPNALSILELAGARVPVYRGAEKPMFCELHTAAEIHGADGLHGFTLPEPKTAYAEGHAWDAIYREARALGGELEIIAVGPLTNLGIAFSKYPDLPRYLKKITIMGGAVAYGNTTSAAEFNIYADPEAAEMVFRAGVPIAMCGLDVTHQSCLLPEEIDEIAALPSPQARYAAKLLGYTLSWKDRYHSIGAVLHDPCALIYALDPSMFESKRCWIGVETKGPVTRGKTVTDCYSDAKKEPNADLVTGVDRARFAAKVRELLAAY</sequence>
<feature type="domain" description="Inosine/uridine-preferring nucleoside hydrolase" evidence="3">
    <location>
        <begin position="6"/>
        <end position="298"/>
    </location>
</feature>
<dbReference type="InterPro" id="IPR015910">
    <property type="entry name" value="I/U_nuclsd_hydro_CS"/>
</dbReference>